<dbReference type="Gene3D" id="2.60.40.10">
    <property type="entry name" value="Immunoglobulins"/>
    <property type="match status" value="21"/>
</dbReference>
<sequence length="4035" mass="458427">MGVSDDLAPSFTQKPQLRQEDDGNKLIFECQLLASPKPEISWYRSDELLKEDNRTAFKIQSIANNKFLVVLELDDVIETDAGLYKVKAKNKMGEVAASINLNFSPADEEKQNRQVDGKAPTFARKPAIRQEDDGKRLIFECRIEATPVPSVVWFHNTTEVKPGSRHKLTVSKDGKSYYASLEINNVTVEDAGKYRVTAKNELGESNATISLNFDSDEAPVPEDSIKPTFTERPVIRQSEDGTKITFECRCVGKPKPTVTWYHGKKIVKESNRYKITLEEDQTLYYMARLEIIGVENSDKGEYRAVAKNKYGEGVAKINLNFEGGDKPKIPAGKAPRFPKKPTIRQDGDLLIMECILEAHPMPDITWFHGDTEIKDGAKMKMSRKAIGKDTFNLTLEILNPTREDGGNYRCNAFNVFGESNANIALNFQGGDDENGFAPSFIEKPRIIPNEDGTLITMRCVCKAKPAAEVTWYRGTTVIKASSKTQIKSTVIGEDVYELVLLLSNPTAADGGAYRCYVRNEFGESNANLNLNIEAEPEPEGEGPSFVEKPTIQSKDNGKLVIMGCKVKASPRPTIVWYHEGREIRDSSKIKTRVEVKEDIYTIILELIDPGIDDSGLYKCNIKNELGELNANLTLNIEIIPVIKERPKIIKIVKKKTVIVECKVLSKFAPSCTWFKEASAVKEDSRHTVLIEPLREGEFTVKLEISNISQQDKGSYKLVARNEKGEATSQQVEITDIPEEKGDKPYIIKHLRSLARKENEEAEFLAVLKTSDQSCRCTWYKNSTVIRDSSEVNTSFDGTNARLIIRKVSTKYVANYRVVIRNEFGEDESSADLTLVEEKKKKKEEEEEETTVIEESEEEMSIVEEKSVIEQNHVDERKEEQIQKQEEEMQITQEKKSSAKKVTKKEETKVEESRQEMKIESKKTEAQVEVKKNEAKKAEAEVEETRKVLEKKTAKTEEEKKALLEKIEERKKKPEPEPEVKIEGIPKLKPVKPKEEETKAAEEKKETTKKVGEKKKVVKKKVVSKKEADDEFEFEDDYERPVLEKYEKITPTPLYKKPKKDDIPKGKRASMSEGIEIEEVESEEEPSSAGPVPDKKQKTENKEKVEDETKRLSIKKGIPKPEEPVDELSKVKLSKGPTKPDQVEPEESQVAQVKKLAKKPEEEKEYVDDYEKPDLEKYDKISPTSTDKTKKQNGVKEDEMIVDDYEKPELEKYEKITPTPKGKRGSKEIQDDVDIMKGKIKPKDKEEEPQMPTLRKRSVPKDKDEDKKPEEKPKKKTVKKVEPGTKKRSSIKEKEDEFEFEDDYERPVLEKYEKITPTPLPKTRKKDDIPEGKRPSISEKIESIESDEAEISEPVSDKKTKTDSKEKVEDEIKRPSDKKGIPKPEDLIDELSNIKLSKGPTKPGDEKLEEPQVAQPDEEREFVDEYEKTDLDKHDKVSPTRRDTTKTRKDLPEDEMIVDEDDRSESEYEKVTRTTKSKRGSKDVQDEVDVMKGKIKPKDKEEEPQMPTLRKRSVPKDKDDDKKPEEKPKKKTVKKDGPAPKKRPSIQEKEDEFEFEDDYERPVLEKYEKIAPTPLPKTRKKDDIPEGKRPSVSENIENEYVESEEEPSIAEPVLDKKPIAANKEKGVDETRRPSLKKGIPKPEEPVDELSKVKLSKGPTKPDQVEPEEPQVAQVKRLAKKPEEEKEYVDEYEKPDLEKYDKLSPTSTDRTKARNDKEEDKMIVDDDEKSELEENEKVRRTTKVKRGSKDVQDEVDVLKGKIKPKDKEEEPQLPTLRKRSVPKDKDDEQKPEEKPKKKTVKKVEPGTKKRPSLKEKEVVEEEFVDDYERPVLEKYEKITPTPIQKKKKDEKKPDEEVPSESFTSRRPSAKDKPEPMDVDEEVQLSKPKAPSKPAPEDVSLTHKTPAEITPTEDEAEAKLNVKKPEIVEEKTFKKPSVKDKDKKSEDTEESVSLTKPRTKTSTTAPEDASLTHKTPAKKEPTEGTEAAALKVKKPAVVKKGVKDDKEEPLAIQGGKFEIPKLKKTVKKTTDKPKQATHSEQEIHDGYELDFVDDYERPVLEKYEKISPTPTVKEKKEKEQKTMKEEIKTESRRSSIIENKALKLTKETAESRKSSISSISEQQQVSTVRKGSLKTAVRESEVNELEQIKLKDDTTKGKPEEKPDEHTEHKTETPFPWRKSKQNTEETNDKSTPKRSVSLDQPRKSSFPWRRSSKGEDGEDDTETEINTTQTKRTLHKTPEEPTPTTRRTSKHDEDAIEPTSRKPTDISSSPLDNENGVDIPNTNKNNEYTNNEKDTYPWRRSSTTKEKTETPERKESIPNSETSEKVEVADINKDKIPDKPTEPSYPWRKQTNKEVPIFITPDDETKHNEVSFSWNVIPEIPQAEQTPELEDKFKPTLLDTRDTVPWRRAKSPQAEDKEQSKPTLETPPSSTPSDEKVAAKEEKVEAEVKKAKATTLKKKAEDLPEIPDYERPELEKYEKISPTPTTREKPEKDKPADKPKIAEVKAPEEPPAPAAPKIKEPEEKPAAPKIEVVREKSPKPEMPRKPSLSPAPPGRRGSLIPPPEEMGRRPSLIISDEENRKLRPGEVIEDKKVTKLRPGEVLDEKKRRKSGDSRRPSVQDLEGLINKPSTPLRPTGNEGPPVIVDAPESNSAVEDQVGYLSILVEGTPPPTFKFYKGVTEIIEGGRFKYITEGDTGRITLCMRKVKPNDEGKYKVVVSNIHGEDSAEMQLYVSDASGMDFRALLKKRKYQKWGEKNEEPDWGDLKEVEKPIPPLKKVEKGLETGYFEDDGFIVVVSEGLEIYRFPADRRRNSSNWSWGIYQIRRRMSLPEIIPDWPALLEAVKSKKPESFLKPLVDQSAKEGKDKKVTFEAIFTKPNAKPKWFFRKDELFPGSKYKMTNEGDSYKLIIMNPKVEDTGKITIEIGGVTSTAFLQVDEPDPTYSFTKHLKKTLTGYTKHEVVLECAVSNSLAIVSWWKGEKKLEDSDEFQTSKDLSGVCRLVIKAAKLEDAGKYMCKIEKQPDKTECEVKIIEYPYKFTKVLKSQQAIEKDTITLLCELDDAMGDVKWFKNDQPLKADKRISIVKEGRKRKVVIKDAKVTDAGNFKCVSNADETACELIVKYSNRFNKKLKDTEAVERDKVVLEVELQDQTAEAVWSFNGTPIVPDERIEIKNLGGGKHQLIFNKLEMEDDGEILCESGKLTSSCKLTVKKGESKPSIECPDEFNGPAGHPFVIEVPYKISGTRQTPIEAKLFKDGKALPAKEVEVVVEQEKILFKLKKPTREGSGRYQIKLSNAQGEDSKDVTIIMQSAPTPPQDVEVSEVFQTSCVVAWKVPQDDGGSPIVKYVIERQDMSLKAGWDNVAEVAHGQPTKYKVEDLVAKKTYKFRIRAVNKIGSSEPGLFGKPVLAKDPWDEPSKPKGVELKDWDKDHADLKWQKPDSDGGAPITGYVIEYKEKFGKDWVKGKEVDGDCLEATQDGLKEGCTYEFRVRAINKAGPGEPSDSTKPIVAKCRFVKPYIVGEGLQSMIIKKGQVISFDIKYGGEPEPEVRWMHGEEEIRDDGERITIDKYERNTVLTVRKTTRIDSGKYKLVLTNSSGTCESIADVVVLDKPNRPNGPIEVVEIRAEKATVKWQKPDDWQGSDITGYTLEKMDLDTGNWVPCGECGPEPTEFTVKGLTPNHKYKFRVRAVNKEGESEPLETDGAIVARNPYDPPKAPGKPNIIDYDNMSVTLQWEPPSDNGGRPILGYVIEMKDKFTADWIEVGKLTEPKTEYKVEGLKEKMIYQFRVKAYNKAGVGDASQPTENHLCKHRNLKPRIERSTFKSVIIKAGRTHKWSVDVIGEPPPETTWSWRENIKLVNTERIKIENKEYHTDFTIVNAVRRDTGKYTLRAENCNGFDEETVELTVLSKPSAPKGPLEVTDVHAEGCKVKWEKPEDDGGSPVKEYELEKMDLATGKWVRVGRVAGDKKPLEMEVTGLEPGHQYKFRVTAVNDEGDSEPLETERAILAKNPYVVVDASKNNIRCTNLPTRPVKYHDHTEDRH</sequence>
<dbReference type="GO" id="GO:0045214">
    <property type="term" value="P:sarcomere organization"/>
    <property type="evidence" value="ECO:0007669"/>
    <property type="project" value="TreeGrafter"/>
</dbReference>
<feature type="compositionally biased region" description="Basic and acidic residues" evidence="2">
    <location>
        <begin position="1639"/>
        <end position="1650"/>
    </location>
</feature>
<dbReference type="InterPro" id="IPR013098">
    <property type="entry name" value="Ig_I-set"/>
</dbReference>
<feature type="region of interest" description="Disordered" evidence="2">
    <location>
        <begin position="837"/>
        <end position="860"/>
    </location>
</feature>
<feature type="compositionally biased region" description="Basic and acidic residues" evidence="2">
    <location>
        <begin position="1559"/>
        <end position="1568"/>
    </location>
</feature>
<dbReference type="Proteomes" id="UP000053240">
    <property type="component" value="Unassembled WGS sequence"/>
</dbReference>
<dbReference type="PROSITE" id="PS50853">
    <property type="entry name" value="FN3"/>
    <property type="match status" value="5"/>
</dbReference>
<dbReference type="FunFam" id="2.60.40.10:FF:000056">
    <property type="entry name" value="twitchin isoform X4"/>
    <property type="match status" value="4"/>
</dbReference>
<feature type="compositionally biased region" description="Basic and acidic residues" evidence="2">
    <location>
        <begin position="1612"/>
        <end position="1631"/>
    </location>
</feature>
<feature type="compositionally biased region" description="Basic and acidic residues" evidence="2">
    <location>
        <begin position="2288"/>
        <end position="2339"/>
    </location>
</feature>
<dbReference type="InterPro" id="IPR036179">
    <property type="entry name" value="Ig-like_dom_sf"/>
</dbReference>
<feature type="domain" description="Fibronectin type-III" evidence="4">
    <location>
        <begin position="3907"/>
        <end position="4004"/>
    </location>
</feature>
<feature type="domain" description="Fibronectin type-III" evidence="4">
    <location>
        <begin position="3309"/>
        <end position="3406"/>
    </location>
</feature>
<feature type="compositionally biased region" description="Basic and acidic residues" evidence="2">
    <location>
        <begin position="1224"/>
        <end position="1247"/>
    </location>
</feature>
<dbReference type="CDD" id="cd00063">
    <property type="entry name" value="FN3"/>
    <property type="match status" value="5"/>
</dbReference>
<evidence type="ECO:0000313" key="6">
    <source>
        <dbReference type="Proteomes" id="UP000053240"/>
    </source>
</evidence>
<dbReference type="SMART" id="SM00408">
    <property type="entry name" value="IGc2"/>
    <property type="match status" value="10"/>
</dbReference>
<feature type="compositionally biased region" description="Basic and acidic residues" evidence="2">
    <location>
        <begin position="2456"/>
        <end position="2477"/>
    </location>
</feature>
<feature type="compositionally biased region" description="Basic and acidic residues" evidence="2">
    <location>
        <begin position="1258"/>
        <end position="1294"/>
    </location>
</feature>
<feature type="domain" description="Ig-like" evidence="3">
    <location>
        <begin position="2937"/>
        <end position="3028"/>
    </location>
</feature>
<name>A0A194RG36_PAPMA</name>
<evidence type="ECO:0000256" key="2">
    <source>
        <dbReference type="SAM" id="MobiDB-lite"/>
    </source>
</evidence>
<feature type="compositionally biased region" description="Polar residues" evidence="2">
    <location>
        <begin position="1951"/>
        <end position="1962"/>
    </location>
</feature>
<dbReference type="FunFam" id="2.60.40.10:FF:000097">
    <property type="entry name" value="Bent, isoform F"/>
    <property type="match status" value="6"/>
</dbReference>
<gene>
    <name evidence="5" type="ORF">RR48_10377</name>
</gene>
<feature type="compositionally biased region" description="Basic and acidic residues" evidence="2">
    <location>
        <begin position="1304"/>
        <end position="1313"/>
    </location>
</feature>
<feature type="domain" description="Ig-like" evidence="3">
    <location>
        <begin position="120"/>
        <end position="210"/>
    </location>
</feature>
<feature type="compositionally biased region" description="Basic and acidic residues" evidence="2">
    <location>
        <begin position="2431"/>
        <end position="2448"/>
    </location>
</feature>
<dbReference type="CDD" id="cd00096">
    <property type="entry name" value="Ig"/>
    <property type="match status" value="3"/>
</dbReference>
<dbReference type="Pfam" id="PF00041">
    <property type="entry name" value="fn3"/>
    <property type="match status" value="5"/>
</dbReference>
<dbReference type="PANTHER" id="PTHR13817">
    <property type="entry name" value="TITIN"/>
    <property type="match status" value="1"/>
</dbReference>
<dbReference type="FunFam" id="2.60.40.10:FF:000440">
    <property type="entry name" value="Bent, isoform C"/>
    <property type="match status" value="1"/>
</dbReference>
<feature type="domain" description="Fibronectin type-III" evidence="4">
    <location>
        <begin position="3409"/>
        <end position="3507"/>
    </location>
</feature>
<accession>A0A194RG36</accession>
<feature type="compositionally biased region" description="Basic and acidic residues" evidence="2">
    <location>
        <begin position="2179"/>
        <end position="2189"/>
    </location>
</feature>
<dbReference type="InterPro" id="IPR036116">
    <property type="entry name" value="FN3_sf"/>
</dbReference>
<feature type="compositionally biased region" description="Basic and acidic residues" evidence="2">
    <location>
        <begin position="1779"/>
        <end position="1815"/>
    </location>
</feature>
<feature type="region of interest" description="Disordered" evidence="2">
    <location>
        <begin position="875"/>
        <end position="1986"/>
    </location>
</feature>
<feature type="compositionally biased region" description="Basic and acidic residues" evidence="2">
    <location>
        <begin position="875"/>
        <end position="896"/>
    </location>
</feature>
<evidence type="ECO:0000256" key="1">
    <source>
        <dbReference type="ARBA" id="ARBA00022737"/>
    </source>
</evidence>
<dbReference type="InterPro" id="IPR003598">
    <property type="entry name" value="Ig_sub2"/>
</dbReference>
<dbReference type="SUPFAM" id="SSF48726">
    <property type="entry name" value="Immunoglobulin"/>
    <property type="match status" value="16"/>
</dbReference>
<protein>
    <submittedName>
        <fullName evidence="5">Twitchin</fullName>
    </submittedName>
</protein>
<keyword evidence="1" id="KW-0677">Repeat</keyword>
<dbReference type="PANTHER" id="PTHR13817:SF151">
    <property type="entry name" value="TITIN"/>
    <property type="match status" value="1"/>
</dbReference>
<feature type="compositionally biased region" description="Acidic residues" evidence="2">
    <location>
        <begin position="1723"/>
        <end position="1732"/>
    </location>
</feature>
<feature type="compositionally biased region" description="Basic and acidic residues" evidence="2">
    <location>
        <begin position="1354"/>
        <end position="1385"/>
    </location>
</feature>
<evidence type="ECO:0000259" key="4">
    <source>
        <dbReference type="PROSITE" id="PS50853"/>
    </source>
</evidence>
<feature type="domain" description="Fibronectin type-III" evidence="4">
    <location>
        <begin position="3609"/>
        <end position="3704"/>
    </location>
</feature>
<feature type="compositionally biased region" description="Basic and acidic residues" evidence="2">
    <location>
        <begin position="1038"/>
        <end position="1047"/>
    </location>
</feature>
<organism evidence="5 6">
    <name type="scientific">Papilio machaon</name>
    <name type="common">Old World swallowtail butterfly</name>
    <dbReference type="NCBI Taxonomy" id="76193"/>
    <lineage>
        <taxon>Eukaryota</taxon>
        <taxon>Metazoa</taxon>
        <taxon>Ecdysozoa</taxon>
        <taxon>Arthropoda</taxon>
        <taxon>Hexapoda</taxon>
        <taxon>Insecta</taxon>
        <taxon>Pterygota</taxon>
        <taxon>Neoptera</taxon>
        <taxon>Endopterygota</taxon>
        <taxon>Lepidoptera</taxon>
        <taxon>Glossata</taxon>
        <taxon>Ditrysia</taxon>
        <taxon>Papilionoidea</taxon>
        <taxon>Papilionidae</taxon>
        <taxon>Papilioninae</taxon>
        <taxon>Papilio</taxon>
    </lineage>
</organism>
<feature type="compositionally biased region" description="Basic and acidic residues" evidence="2">
    <location>
        <begin position="1914"/>
        <end position="1943"/>
    </location>
</feature>
<feature type="compositionally biased region" description="Basic and acidic residues" evidence="2">
    <location>
        <begin position="2484"/>
        <end position="2506"/>
    </location>
</feature>
<feature type="compositionally biased region" description="Acidic residues" evidence="2">
    <location>
        <begin position="1451"/>
        <end position="1463"/>
    </location>
</feature>
<feature type="domain" description="Ig-like" evidence="3">
    <location>
        <begin position="327"/>
        <end position="426"/>
    </location>
</feature>
<feature type="domain" description="Ig-like" evidence="3">
    <location>
        <begin position="3511"/>
        <end position="3601"/>
    </location>
</feature>
<feature type="compositionally biased region" description="Basic and acidic residues" evidence="2">
    <location>
        <begin position="2133"/>
        <end position="2169"/>
    </location>
</feature>
<feature type="compositionally biased region" description="Acidic residues" evidence="2">
    <location>
        <begin position="1074"/>
        <end position="1085"/>
    </location>
</feature>
<feature type="region of interest" description="Disordered" evidence="2">
    <location>
        <begin position="2059"/>
        <end position="2351"/>
    </location>
</feature>
<dbReference type="FunFam" id="2.60.40.10:FF:001284">
    <property type="entry name" value="Myomesin 2"/>
    <property type="match status" value="1"/>
</dbReference>
<feature type="compositionally biased region" description="Basic and acidic residues" evidence="2">
    <location>
        <begin position="1513"/>
        <end position="1538"/>
    </location>
</feature>
<dbReference type="InterPro" id="IPR003961">
    <property type="entry name" value="FN3_dom"/>
</dbReference>
<proteinExistence type="predicted"/>
<feature type="compositionally biased region" description="Basic and acidic residues" evidence="2">
    <location>
        <begin position="2387"/>
        <end position="2403"/>
    </location>
</feature>
<dbReference type="SMART" id="SM00409">
    <property type="entry name" value="IG"/>
    <property type="match status" value="14"/>
</dbReference>
<reference evidence="5 6" key="1">
    <citation type="journal article" date="2015" name="Nat. Commun.">
        <title>Outbred genome sequencing and CRISPR/Cas9 gene editing in butterflies.</title>
        <authorList>
            <person name="Li X."/>
            <person name="Fan D."/>
            <person name="Zhang W."/>
            <person name="Liu G."/>
            <person name="Zhang L."/>
            <person name="Zhao L."/>
            <person name="Fang X."/>
            <person name="Chen L."/>
            <person name="Dong Y."/>
            <person name="Chen Y."/>
            <person name="Ding Y."/>
            <person name="Zhao R."/>
            <person name="Feng M."/>
            <person name="Zhu Y."/>
            <person name="Feng Y."/>
            <person name="Jiang X."/>
            <person name="Zhu D."/>
            <person name="Xiang H."/>
            <person name="Feng X."/>
            <person name="Li S."/>
            <person name="Wang J."/>
            <person name="Zhang G."/>
            <person name="Kronforst M.R."/>
            <person name="Wang W."/>
        </authorList>
    </citation>
    <scope>NUCLEOTIDE SEQUENCE [LARGE SCALE GENOMIC DNA]</scope>
    <source>
        <strain evidence="5">Ya'a_city_454_Pm</strain>
        <tissue evidence="5">Whole body</tissue>
    </source>
</reference>
<feature type="compositionally biased region" description="Basic and acidic residues" evidence="2">
    <location>
        <begin position="903"/>
        <end position="1014"/>
    </location>
</feature>
<feature type="compositionally biased region" description="Basic and acidic residues" evidence="2">
    <location>
        <begin position="1745"/>
        <end position="1768"/>
    </location>
</feature>
<feature type="compositionally biased region" description="Basic and acidic residues" evidence="2">
    <location>
        <begin position="1157"/>
        <end position="1179"/>
    </location>
</feature>
<feature type="compositionally biased region" description="Basic and acidic residues" evidence="2">
    <location>
        <begin position="2025"/>
        <end position="2044"/>
    </location>
</feature>
<feature type="compositionally biased region" description="Basic and acidic residues" evidence="2">
    <location>
        <begin position="1186"/>
        <end position="1214"/>
    </location>
</feature>
<dbReference type="STRING" id="76193.A0A194RG36"/>
<dbReference type="InterPro" id="IPR050964">
    <property type="entry name" value="Striated_Muscle_Regulatory"/>
</dbReference>
<feature type="domain" description="Ig-like" evidence="3">
    <location>
        <begin position="3809"/>
        <end position="3899"/>
    </location>
</feature>
<feature type="compositionally biased region" description="Basic and acidic residues" evidence="2">
    <location>
        <begin position="1824"/>
        <end position="1835"/>
    </location>
</feature>
<feature type="compositionally biased region" description="Acidic residues" evidence="2">
    <location>
        <begin position="844"/>
        <end position="860"/>
    </location>
</feature>
<feature type="compositionally biased region" description="Basic and acidic residues" evidence="2">
    <location>
        <begin position="2575"/>
        <end position="2615"/>
    </location>
</feature>
<dbReference type="Pfam" id="PF07679">
    <property type="entry name" value="I-set"/>
    <property type="match status" value="15"/>
</dbReference>
<feature type="domain" description="Ig-like" evidence="3">
    <location>
        <begin position="438"/>
        <end position="533"/>
    </location>
</feature>
<feature type="compositionally biased region" description="Basic and acidic residues" evidence="2">
    <location>
        <begin position="1707"/>
        <end position="1722"/>
    </location>
</feature>
<feature type="domain" description="Fibronectin type-III" evidence="4">
    <location>
        <begin position="3710"/>
        <end position="3805"/>
    </location>
</feature>
<dbReference type="PROSITE" id="PS50835">
    <property type="entry name" value="IG_LIKE"/>
    <property type="match status" value="11"/>
</dbReference>
<dbReference type="SUPFAM" id="SSF49265">
    <property type="entry name" value="Fibronectin type III"/>
    <property type="match status" value="3"/>
</dbReference>
<feature type="region of interest" description="Disordered" evidence="2">
    <location>
        <begin position="2376"/>
        <end position="2644"/>
    </location>
</feature>
<feature type="compositionally biased region" description="Acidic residues" evidence="2">
    <location>
        <begin position="1595"/>
        <end position="1607"/>
    </location>
</feature>
<feature type="compositionally biased region" description="Basic and acidic residues" evidence="2">
    <location>
        <begin position="1092"/>
        <end position="1110"/>
    </location>
</feature>
<dbReference type="FunFam" id="2.60.40.10:FF:000876">
    <property type="entry name" value="Uncharacterized protein, isoform H"/>
    <property type="match status" value="1"/>
</dbReference>
<feature type="compositionally biased region" description="Basic and acidic residues" evidence="2">
    <location>
        <begin position="2069"/>
        <end position="2110"/>
    </location>
</feature>
<dbReference type="InterPro" id="IPR013783">
    <property type="entry name" value="Ig-like_fold"/>
</dbReference>
<evidence type="ECO:0000313" key="5">
    <source>
        <dbReference type="EMBL" id="KPJ16778.1"/>
    </source>
</evidence>
<feature type="compositionally biased region" description="Basic and acidic residues" evidence="2">
    <location>
        <begin position="1422"/>
        <end position="1450"/>
    </location>
</feature>
<dbReference type="SMART" id="SM00060">
    <property type="entry name" value="FN3"/>
    <property type="match status" value="5"/>
</dbReference>
<feature type="compositionally biased region" description="Low complexity" evidence="2">
    <location>
        <begin position="2419"/>
        <end position="2430"/>
    </location>
</feature>
<feature type="domain" description="Ig-like" evidence="3">
    <location>
        <begin position="3031"/>
        <end position="3119"/>
    </location>
</feature>
<keyword evidence="6" id="KW-1185">Reference proteome</keyword>
<feature type="domain" description="Ig-like" evidence="3">
    <location>
        <begin position="543"/>
        <end position="635"/>
    </location>
</feature>
<dbReference type="InParanoid" id="A0A194RG36"/>
<dbReference type="FunFam" id="2.60.40.10:FF:000935">
    <property type="entry name" value="Uncharacterized protein, isoform I"/>
    <property type="match status" value="1"/>
</dbReference>
<feature type="compositionally biased region" description="Basic and acidic residues" evidence="2">
    <location>
        <begin position="1118"/>
        <end position="1129"/>
    </location>
</feature>
<feature type="compositionally biased region" description="Basic and acidic residues" evidence="2">
    <location>
        <begin position="1324"/>
        <end position="1342"/>
    </location>
</feature>
<dbReference type="InterPro" id="IPR007110">
    <property type="entry name" value="Ig-like_dom"/>
</dbReference>
<dbReference type="FunFam" id="2.60.40.10:FF:000051">
    <property type="entry name" value="Uncharacterized protein, isoform J"/>
    <property type="match status" value="1"/>
</dbReference>
<evidence type="ECO:0000259" key="3">
    <source>
        <dbReference type="PROSITE" id="PS50835"/>
    </source>
</evidence>
<feature type="region of interest" description="Disordered" evidence="2">
    <location>
        <begin position="2021"/>
        <end position="2046"/>
    </location>
</feature>
<feature type="domain" description="Ig-like" evidence="3">
    <location>
        <begin position="227"/>
        <end position="320"/>
    </location>
</feature>
<feature type="domain" description="Ig-like" evidence="3">
    <location>
        <begin position="640"/>
        <end position="734"/>
    </location>
</feature>
<feature type="compositionally biased region" description="Basic and acidic residues" evidence="2">
    <location>
        <begin position="1479"/>
        <end position="1502"/>
    </location>
</feature>
<dbReference type="GO" id="GO:0031430">
    <property type="term" value="C:M band"/>
    <property type="evidence" value="ECO:0007669"/>
    <property type="project" value="TreeGrafter"/>
</dbReference>
<feature type="compositionally biased region" description="Basic and acidic residues" evidence="2">
    <location>
        <begin position="1579"/>
        <end position="1590"/>
    </location>
</feature>
<feature type="compositionally biased region" description="Acidic residues" evidence="2">
    <location>
        <begin position="1548"/>
        <end position="1558"/>
    </location>
</feature>
<dbReference type="InterPro" id="IPR003599">
    <property type="entry name" value="Ig_sub"/>
</dbReference>
<feature type="compositionally biased region" description="Basic and acidic residues" evidence="2">
    <location>
        <begin position="2515"/>
        <end position="2542"/>
    </location>
</feature>
<feature type="compositionally biased region" description="Basic and acidic residues" evidence="2">
    <location>
        <begin position="1678"/>
        <end position="1700"/>
    </location>
</feature>
<feature type="domain" description="Ig-like" evidence="3">
    <location>
        <begin position="9"/>
        <end position="102"/>
    </location>
</feature>
<feature type="compositionally biased region" description="Acidic residues" evidence="2">
    <location>
        <begin position="1028"/>
        <end position="1037"/>
    </location>
</feature>
<dbReference type="FunFam" id="2.60.40.10:FF:000567">
    <property type="entry name" value="Uncharacterized protein, isoform G"/>
    <property type="match status" value="1"/>
</dbReference>
<dbReference type="PRINTS" id="PR00014">
    <property type="entry name" value="FNTYPEIII"/>
</dbReference>
<dbReference type="EMBL" id="KQ460207">
    <property type="protein sequence ID" value="KPJ16778.1"/>
    <property type="molecule type" value="Genomic_DNA"/>
</dbReference>